<evidence type="ECO:0000259" key="5">
    <source>
        <dbReference type="PROSITE" id="PS50977"/>
    </source>
</evidence>
<dbReference type="PANTHER" id="PTHR47506">
    <property type="entry name" value="TRANSCRIPTIONAL REGULATORY PROTEIN"/>
    <property type="match status" value="1"/>
</dbReference>
<sequence>MNDTQSEIIRLANELIRSVGYNAFSYADISKQLNIKNAAIHYYFPAKSDLGIAVIKESHVLFLEKTEAWSKLNYKQQYKKYITMHDSFVKTHWTCIVGSLAPSFDTLPENMQKELQKLVNTILDWLTELLTQGKETEVFDFKETPRTRANMTHSTLLSSLQMNKVLRNDIYKSIQEGLLNI</sequence>
<dbReference type="PROSITE" id="PS50977">
    <property type="entry name" value="HTH_TETR_2"/>
    <property type="match status" value="1"/>
</dbReference>
<dbReference type="Gene3D" id="1.10.357.10">
    <property type="entry name" value="Tetracycline Repressor, domain 2"/>
    <property type="match status" value="1"/>
</dbReference>
<feature type="DNA-binding region" description="H-T-H motif" evidence="4">
    <location>
        <begin position="25"/>
        <end position="44"/>
    </location>
</feature>
<dbReference type="PANTHER" id="PTHR47506:SF6">
    <property type="entry name" value="HTH-TYPE TRANSCRIPTIONAL REPRESSOR NEMR"/>
    <property type="match status" value="1"/>
</dbReference>
<accession>A0A4Y9IKY6</accession>
<evidence type="ECO:0000256" key="3">
    <source>
        <dbReference type="ARBA" id="ARBA00023163"/>
    </source>
</evidence>
<reference evidence="6 7" key="1">
    <citation type="submission" date="2019-03" db="EMBL/GenBank/DDBJ databases">
        <title>Diversity of the mouse oral microbiome.</title>
        <authorList>
            <person name="Joseph S."/>
            <person name="Aduse-Opoku J."/>
            <person name="Curtis M."/>
            <person name="Wade W."/>
            <person name="Hashim A."/>
        </authorList>
    </citation>
    <scope>NUCLEOTIDE SEQUENCE [LARGE SCALE GENOMIC DNA]</scope>
    <source>
        <strain evidence="6 7">P11</strain>
    </source>
</reference>
<organism evidence="6 7">
    <name type="scientific">Dysgonomonas mossii</name>
    <dbReference type="NCBI Taxonomy" id="163665"/>
    <lineage>
        <taxon>Bacteria</taxon>
        <taxon>Pseudomonadati</taxon>
        <taxon>Bacteroidota</taxon>
        <taxon>Bacteroidia</taxon>
        <taxon>Bacteroidales</taxon>
        <taxon>Dysgonomonadaceae</taxon>
        <taxon>Dysgonomonas</taxon>
    </lineage>
</organism>
<dbReference type="GO" id="GO:0003677">
    <property type="term" value="F:DNA binding"/>
    <property type="evidence" value="ECO:0007669"/>
    <property type="project" value="UniProtKB-UniRule"/>
</dbReference>
<keyword evidence="1" id="KW-0805">Transcription regulation</keyword>
<dbReference type="InterPro" id="IPR001647">
    <property type="entry name" value="HTH_TetR"/>
</dbReference>
<dbReference type="InterPro" id="IPR036271">
    <property type="entry name" value="Tet_transcr_reg_TetR-rel_C_sf"/>
</dbReference>
<dbReference type="InterPro" id="IPR009057">
    <property type="entry name" value="Homeodomain-like_sf"/>
</dbReference>
<feature type="domain" description="HTH tetR-type" evidence="5">
    <location>
        <begin position="2"/>
        <end position="62"/>
    </location>
</feature>
<evidence type="ECO:0000313" key="7">
    <source>
        <dbReference type="Proteomes" id="UP000298285"/>
    </source>
</evidence>
<dbReference type="AlphaFoldDB" id="A0A4Y9IKY6"/>
<comment type="caution">
    <text evidence="6">The sequence shown here is derived from an EMBL/GenBank/DDBJ whole genome shotgun (WGS) entry which is preliminary data.</text>
</comment>
<dbReference type="OrthoDB" id="9809772at2"/>
<evidence type="ECO:0000256" key="4">
    <source>
        <dbReference type="PROSITE-ProRule" id="PRU00335"/>
    </source>
</evidence>
<protein>
    <submittedName>
        <fullName evidence="6">TetR/AcrR family transcriptional regulator</fullName>
    </submittedName>
</protein>
<dbReference type="SUPFAM" id="SSF48498">
    <property type="entry name" value="Tetracyclin repressor-like, C-terminal domain"/>
    <property type="match status" value="1"/>
</dbReference>
<evidence type="ECO:0000313" key="6">
    <source>
        <dbReference type="EMBL" id="TFU87224.1"/>
    </source>
</evidence>
<proteinExistence type="predicted"/>
<dbReference type="EMBL" id="SPPK01000005">
    <property type="protein sequence ID" value="TFU87224.1"/>
    <property type="molecule type" value="Genomic_DNA"/>
</dbReference>
<keyword evidence="3" id="KW-0804">Transcription</keyword>
<dbReference type="SUPFAM" id="SSF46689">
    <property type="entry name" value="Homeodomain-like"/>
    <property type="match status" value="1"/>
</dbReference>
<dbReference type="RefSeq" id="WP_135106510.1">
    <property type="nucleotide sequence ID" value="NZ_JADGKW010000005.1"/>
</dbReference>
<evidence type="ECO:0000256" key="1">
    <source>
        <dbReference type="ARBA" id="ARBA00023015"/>
    </source>
</evidence>
<keyword evidence="2 4" id="KW-0238">DNA-binding</keyword>
<gene>
    <name evidence="6" type="ORF">E4T88_14090</name>
</gene>
<evidence type="ECO:0000256" key="2">
    <source>
        <dbReference type="ARBA" id="ARBA00023125"/>
    </source>
</evidence>
<dbReference type="Proteomes" id="UP000298285">
    <property type="component" value="Unassembled WGS sequence"/>
</dbReference>
<name>A0A4Y9IKY6_9BACT</name>
<dbReference type="Pfam" id="PF00440">
    <property type="entry name" value="TetR_N"/>
    <property type="match status" value="1"/>
</dbReference>